<gene>
    <name evidence="1" type="ORF">BN874_610017</name>
</gene>
<sequence>MAGGITGADYRAARDHCLVLANRSGHSDDLVELRDLRSRDVGDPDHPVHDRDAATGISGAGAAGCTCRVGVAVVAQFRLVGGGCR</sequence>
<keyword evidence="2" id="KW-1185">Reference proteome</keyword>
<comment type="caution">
    <text evidence="1">The sequence shown here is derived from an EMBL/GenBank/DDBJ whole genome shotgun (WGS) entry which is preliminary data.</text>
</comment>
<dbReference type="AlphaFoldDB" id="A0A7U7J424"/>
<evidence type="ECO:0000313" key="1">
    <source>
        <dbReference type="EMBL" id="CDH46806.1"/>
    </source>
</evidence>
<dbReference type="Proteomes" id="UP000019184">
    <property type="component" value="Unassembled WGS sequence"/>
</dbReference>
<proteinExistence type="predicted"/>
<protein>
    <submittedName>
        <fullName evidence="1">Uncharacterized protein</fullName>
    </submittedName>
</protein>
<evidence type="ECO:0000313" key="2">
    <source>
        <dbReference type="Proteomes" id="UP000019184"/>
    </source>
</evidence>
<organism evidence="1 2">
    <name type="scientific">Candidatus Contendobacter odensis Run_B_J11</name>
    <dbReference type="NCBI Taxonomy" id="1400861"/>
    <lineage>
        <taxon>Bacteria</taxon>
        <taxon>Pseudomonadati</taxon>
        <taxon>Pseudomonadota</taxon>
        <taxon>Gammaproteobacteria</taxon>
        <taxon>Candidatus Competibacteraceae</taxon>
        <taxon>Candidatus Contendibacter</taxon>
    </lineage>
</organism>
<name>A0A7U7J424_9GAMM</name>
<dbReference type="EMBL" id="CBTK010000278">
    <property type="protein sequence ID" value="CDH46806.1"/>
    <property type="molecule type" value="Genomic_DNA"/>
</dbReference>
<accession>A0A7U7J424</accession>
<reference evidence="1 2" key="1">
    <citation type="journal article" date="2014" name="ISME J.">
        <title>Candidatus Competibacter-lineage genomes retrieved from metagenomes reveal functional metabolic diversity.</title>
        <authorList>
            <person name="McIlroy S.J."/>
            <person name="Albertsen M."/>
            <person name="Andresen E.K."/>
            <person name="Saunders A.M."/>
            <person name="Kristiansen R."/>
            <person name="Stokholm-Bjerregaard M."/>
            <person name="Nielsen K.L."/>
            <person name="Nielsen P.H."/>
        </authorList>
    </citation>
    <scope>NUCLEOTIDE SEQUENCE [LARGE SCALE GENOMIC DNA]</scope>
    <source>
        <strain evidence="1 2">Run_B_J11</strain>
    </source>
</reference>